<reference evidence="3" key="1">
    <citation type="submission" date="2019-02" db="EMBL/GenBank/DDBJ databases">
        <title>Deep-cultivation of Planctomycetes and their phenomic and genomic characterization uncovers novel biology.</title>
        <authorList>
            <person name="Wiegand S."/>
            <person name="Jogler M."/>
            <person name="Boedeker C."/>
            <person name="Pinto D."/>
            <person name="Vollmers J."/>
            <person name="Rivas-Marin E."/>
            <person name="Kohn T."/>
            <person name="Peeters S.H."/>
            <person name="Heuer A."/>
            <person name="Rast P."/>
            <person name="Oberbeckmann S."/>
            <person name="Bunk B."/>
            <person name="Jeske O."/>
            <person name="Meyerdierks A."/>
            <person name="Storesund J.E."/>
            <person name="Kallscheuer N."/>
            <person name="Luecker S."/>
            <person name="Lage O.M."/>
            <person name="Pohl T."/>
            <person name="Merkel B.J."/>
            <person name="Hornburger P."/>
            <person name="Mueller R.-W."/>
            <person name="Bruemmer F."/>
            <person name="Labrenz M."/>
            <person name="Spormann A.M."/>
            <person name="Op den Camp H."/>
            <person name="Overmann J."/>
            <person name="Amann R."/>
            <person name="Jetten M.S.M."/>
            <person name="Mascher T."/>
            <person name="Medema M.H."/>
            <person name="Devos D.P."/>
            <person name="Kaster A.-K."/>
            <person name="Ovreas L."/>
            <person name="Rohde M."/>
            <person name="Galperin M.Y."/>
            <person name="Jogler C."/>
        </authorList>
    </citation>
    <scope>NUCLEOTIDE SEQUENCE [LARGE SCALE GENOMIC DNA]</scope>
    <source>
        <strain evidence="3">Pan97</strain>
    </source>
</reference>
<keyword evidence="3" id="KW-1185">Reference proteome</keyword>
<dbReference type="KEGG" id="bvo:Pan97_39970"/>
<name>A0A518CCK2_9BACT</name>
<dbReference type="EMBL" id="CP036289">
    <property type="protein sequence ID" value="QDU76940.1"/>
    <property type="molecule type" value="Genomic_DNA"/>
</dbReference>
<evidence type="ECO:0000313" key="3">
    <source>
        <dbReference type="Proteomes" id="UP000318626"/>
    </source>
</evidence>
<dbReference type="Pfam" id="PF11149">
    <property type="entry name" value="DUF2924"/>
    <property type="match status" value="1"/>
</dbReference>
<evidence type="ECO:0000256" key="1">
    <source>
        <dbReference type="SAM" id="MobiDB-lite"/>
    </source>
</evidence>
<gene>
    <name evidence="2" type="ORF">Pan97_39970</name>
</gene>
<accession>A0A518CCK2</accession>
<dbReference type="OrthoDB" id="284135at2"/>
<dbReference type="Proteomes" id="UP000318626">
    <property type="component" value="Chromosome"/>
</dbReference>
<proteinExistence type="predicted"/>
<evidence type="ECO:0008006" key="4">
    <source>
        <dbReference type="Google" id="ProtNLM"/>
    </source>
</evidence>
<feature type="compositionally biased region" description="Low complexity" evidence="1">
    <location>
        <begin position="76"/>
        <end position="94"/>
    </location>
</feature>
<sequence length="164" mass="18395">MKLNIAKEVASLQRMTVRELRRRYAEVFGEETRAGNKAWLIKRIAWRLQSLAEGDISQRARQRAAELANDADVRLSPPKATPASSAPPSRTKSTVVTTGDDRLPPPGTTITREYKGQTLQVKVLPKGFEFEGEVYKSLSAVARAITGQHCNGYHFFRLRKEQAK</sequence>
<protein>
    <recommendedName>
        <fullName evidence="4">DUF2924 domain-containing protein</fullName>
    </recommendedName>
</protein>
<dbReference type="AlphaFoldDB" id="A0A518CCK2"/>
<dbReference type="RefSeq" id="WP_144975458.1">
    <property type="nucleotide sequence ID" value="NZ_CP036289.1"/>
</dbReference>
<evidence type="ECO:0000313" key="2">
    <source>
        <dbReference type="EMBL" id="QDU76940.1"/>
    </source>
</evidence>
<feature type="region of interest" description="Disordered" evidence="1">
    <location>
        <begin position="67"/>
        <end position="106"/>
    </location>
</feature>
<dbReference type="InterPro" id="IPR021322">
    <property type="entry name" value="DUF2924"/>
</dbReference>
<organism evidence="2 3">
    <name type="scientific">Bremerella volcania</name>
    <dbReference type="NCBI Taxonomy" id="2527984"/>
    <lineage>
        <taxon>Bacteria</taxon>
        <taxon>Pseudomonadati</taxon>
        <taxon>Planctomycetota</taxon>
        <taxon>Planctomycetia</taxon>
        <taxon>Pirellulales</taxon>
        <taxon>Pirellulaceae</taxon>
        <taxon>Bremerella</taxon>
    </lineage>
</organism>